<proteinExistence type="predicted"/>
<reference evidence="2 3" key="1">
    <citation type="journal article" date="2018" name="Sci. Rep.">
        <title>Comparative genomics provides insights into the lifestyle and reveals functional heterogeneity of dark septate endophytic fungi.</title>
        <authorList>
            <person name="Knapp D.G."/>
            <person name="Nemeth J.B."/>
            <person name="Barry K."/>
            <person name="Hainaut M."/>
            <person name="Henrissat B."/>
            <person name="Johnson J."/>
            <person name="Kuo A."/>
            <person name="Lim J.H.P."/>
            <person name="Lipzen A."/>
            <person name="Nolan M."/>
            <person name="Ohm R.A."/>
            <person name="Tamas L."/>
            <person name="Grigoriev I.V."/>
            <person name="Spatafora J.W."/>
            <person name="Nagy L.G."/>
            <person name="Kovacs G.M."/>
        </authorList>
    </citation>
    <scope>NUCLEOTIDE SEQUENCE [LARGE SCALE GENOMIC DNA]</scope>
    <source>
        <strain evidence="2 3">DSE2036</strain>
    </source>
</reference>
<dbReference type="AlphaFoldDB" id="A0A2V1E6B3"/>
<feature type="region of interest" description="Disordered" evidence="1">
    <location>
        <begin position="293"/>
        <end position="377"/>
    </location>
</feature>
<accession>A0A2V1E6B3</accession>
<feature type="compositionally biased region" description="Polar residues" evidence="1">
    <location>
        <begin position="214"/>
        <end position="223"/>
    </location>
</feature>
<evidence type="ECO:0000313" key="2">
    <source>
        <dbReference type="EMBL" id="PVI06087.1"/>
    </source>
</evidence>
<feature type="region of interest" description="Disordered" evidence="1">
    <location>
        <begin position="214"/>
        <end position="258"/>
    </location>
</feature>
<keyword evidence="3" id="KW-1185">Reference proteome</keyword>
<name>A0A2V1E6B3_9PLEO</name>
<feature type="compositionally biased region" description="Polar residues" evidence="1">
    <location>
        <begin position="293"/>
        <end position="345"/>
    </location>
</feature>
<gene>
    <name evidence="2" type="ORF">DM02DRAFT_623401</name>
</gene>
<sequence>MKSYPPELIDALTFETASRDGIKHANLVKSLTANKPIRQTLALREEGDGHKGKPQFASDTVAKLYEMLNPLSMDLPVHSRTDLLEAWDNQTFTLDVIRLANHFGPQIWRDAMNERDSSHGSQLLVRGEESYCTIDLFWELSNHREFIILQMEHLLFAKAMTYYRNHHSFRVDPPIKTQIVKLRMSDNIEKARKLLLMATTPVVTPKRKRPTVQNIYLQASDVPSKTKRGRITSVSSDGDDEKDNNIGSGRRRSQRGTLEANLNSIALDDLAQSRGSIGPSSGRTVAPARVQTQMTTGGSLASSSFAKPNNTNSNDNISDRNPTQATGTSPLMLSLFPTQANSAQPQPDAPTVAFPTNHDRSSMELGAPSTPGSNPELSQLRRTLAREIRKELYGGETKYYSEKLDEVFTRIWETDRETIQKDMGPEKYALVNEAVEHWLQWRQVAAKLVSITGIVPAANTPIPRHNYEEWVRKMGGEQQYLNILIILQEYQAALEDDNGIDLVVGRLMDALMATVKSPSAVRALESGLRKLCEQIRLWHSAVAGEEF</sequence>
<organism evidence="2 3">
    <name type="scientific">Periconia macrospinosa</name>
    <dbReference type="NCBI Taxonomy" id="97972"/>
    <lineage>
        <taxon>Eukaryota</taxon>
        <taxon>Fungi</taxon>
        <taxon>Dikarya</taxon>
        <taxon>Ascomycota</taxon>
        <taxon>Pezizomycotina</taxon>
        <taxon>Dothideomycetes</taxon>
        <taxon>Pleosporomycetidae</taxon>
        <taxon>Pleosporales</taxon>
        <taxon>Massarineae</taxon>
        <taxon>Periconiaceae</taxon>
        <taxon>Periconia</taxon>
    </lineage>
</organism>
<evidence type="ECO:0000256" key="1">
    <source>
        <dbReference type="SAM" id="MobiDB-lite"/>
    </source>
</evidence>
<dbReference type="EMBL" id="KZ805310">
    <property type="protein sequence ID" value="PVI06087.1"/>
    <property type="molecule type" value="Genomic_DNA"/>
</dbReference>
<protein>
    <submittedName>
        <fullName evidence="2">Uncharacterized protein</fullName>
    </submittedName>
</protein>
<dbReference type="Proteomes" id="UP000244855">
    <property type="component" value="Unassembled WGS sequence"/>
</dbReference>
<dbReference type="OrthoDB" id="3769987at2759"/>
<evidence type="ECO:0000313" key="3">
    <source>
        <dbReference type="Proteomes" id="UP000244855"/>
    </source>
</evidence>